<dbReference type="InterPro" id="IPR053187">
    <property type="entry name" value="Notoamide_regulator"/>
</dbReference>
<dbReference type="PROSITE" id="PS00463">
    <property type="entry name" value="ZN2_CY6_FUNGAL_1"/>
    <property type="match status" value="1"/>
</dbReference>
<dbReference type="VEuPathDB" id="FungiDB:ASPFODRAFT_401733"/>
<reference evidence="8" key="1">
    <citation type="journal article" date="2017" name="Genome Biol.">
        <title>Comparative genomics reveals high biological diversity and specific adaptations in the industrially and medically important fungal genus Aspergillus.</title>
        <authorList>
            <person name="de Vries R.P."/>
            <person name="Riley R."/>
            <person name="Wiebenga A."/>
            <person name="Aguilar-Osorio G."/>
            <person name="Amillis S."/>
            <person name="Uchima C.A."/>
            <person name="Anderluh G."/>
            <person name="Asadollahi M."/>
            <person name="Askin M."/>
            <person name="Barry K."/>
            <person name="Battaglia E."/>
            <person name="Bayram O."/>
            <person name="Benocci T."/>
            <person name="Braus-Stromeyer S.A."/>
            <person name="Caldana C."/>
            <person name="Canovas D."/>
            <person name="Cerqueira G.C."/>
            <person name="Chen F."/>
            <person name="Chen W."/>
            <person name="Choi C."/>
            <person name="Clum A."/>
            <person name="Dos Santos R.A."/>
            <person name="Damasio A.R."/>
            <person name="Diallinas G."/>
            <person name="Emri T."/>
            <person name="Fekete E."/>
            <person name="Flipphi M."/>
            <person name="Freyberg S."/>
            <person name="Gallo A."/>
            <person name="Gournas C."/>
            <person name="Habgood R."/>
            <person name="Hainaut M."/>
            <person name="Harispe M.L."/>
            <person name="Henrissat B."/>
            <person name="Hilden K.S."/>
            <person name="Hope R."/>
            <person name="Hossain A."/>
            <person name="Karabika E."/>
            <person name="Karaffa L."/>
            <person name="Karanyi Z."/>
            <person name="Krasevec N."/>
            <person name="Kuo A."/>
            <person name="Kusch H."/>
            <person name="LaButti K."/>
            <person name="Lagendijk E.L."/>
            <person name="Lapidus A."/>
            <person name="Levasseur A."/>
            <person name="Lindquist E."/>
            <person name="Lipzen A."/>
            <person name="Logrieco A.F."/>
            <person name="MacCabe A."/>
            <person name="Maekelae M.R."/>
            <person name="Malavazi I."/>
            <person name="Melin P."/>
            <person name="Meyer V."/>
            <person name="Mielnichuk N."/>
            <person name="Miskei M."/>
            <person name="Molnar A.P."/>
            <person name="Mule G."/>
            <person name="Ngan C.Y."/>
            <person name="Orejas M."/>
            <person name="Orosz E."/>
            <person name="Ouedraogo J.P."/>
            <person name="Overkamp K.M."/>
            <person name="Park H.-S."/>
            <person name="Perrone G."/>
            <person name="Piumi F."/>
            <person name="Punt P.J."/>
            <person name="Ram A.F."/>
            <person name="Ramon A."/>
            <person name="Rauscher S."/>
            <person name="Record E."/>
            <person name="Riano-Pachon D.M."/>
            <person name="Robert V."/>
            <person name="Roehrig J."/>
            <person name="Ruller R."/>
            <person name="Salamov A."/>
            <person name="Salih N.S."/>
            <person name="Samson R.A."/>
            <person name="Sandor E."/>
            <person name="Sanguinetti M."/>
            <person name="Schuetze T."/>
            <person name="Sepcic K."/>
            <person name="Shelest E."/>
            <person name="Sherlock G."/>
            <person name="Sophianopoulou V."/>
            <person name="Squina F.M."/>
            <person name="Sun H."/>
            <person name="Susca A."/>
            <person name="Todd R.B."/>
            <person name="Tsang A."/>
            <person name="Unkles S.E."/>
            <person name="van de Wiele N."/>
            <person name="van Rossen-Uffink D."/>
            <person name="Oliveira J.V."/>
            <person name="Vesth T.C."/>
            <person name="Visser J."/>
            <person name="Yu J.-H."/>
            <person name="Zhou M."/>
            <person name="Andersen M.R."/>
            <person name="Archer D.B."/>
            <person name="Baker S.E."/>
            <person name="Benoit I."/>
            <person name="Brakhage A.A."/>
            <person name="Braus G.H."/>
            <person name="Fischer R."/>
            <person name="Frisvad J.C."/>
            <person name="Goldman G.H."/>
            <person name="Houbraken J."/>
            <person name="Oakley B."/>
            <person name="Pocsi I."/>
            <person name="Scazzocchio C."/>
            <person name="Seiboth B."/>
            <person name="vanKuyk P.A."/>
            <person name="Wortman J."/>
            <person name="Dyer P.S."/>
            <person name="Grigoriev I.V."/>
        </authorList>
    </citation>
    <scope>NUCLEOTIDE SEQUENCE [LARGE SCALE GENOMIC DNA]</scope>
    <source>
        <strain evidence="8">CBS 106.47</strain>
    </source>
</reference>
<gene>
    <name evidence="7" type="ORF">ASPFODRAFT_401733</name>
</gene>
<dbReference type="GO" id="GO:0008270">
    <property type="term" value="F:zinc ion binding"/>
    <property type="evidence" value="ECO:0007669"/>
    <property type="project" value="InterPro"/>
</dbReference>
<dbReference type="Gene3D" id="4.10.240.10">
    <property type="entry name" value="Zn(2)-C6 fungal-type DNA-binding domain"/>
    <property type="match status" value="1"/>
</dbReference>
<evidence type="ECO:0000256" key="3">
    <source>
        <dbReference type="ARBA" id="ARBA00023125"/>
    </source>
</evidence>
<proteinExistence type="predicted"/>
<evidence type="ECO:0000256" key="1">
    <source>
        <dbReference type="ARBA" id="ARBA00022723"/>
    </source>
</evidence>
<dbReference type="Pfam" id="PF04082">
    <property type="entry name" value="Fungal_trans"/>
    <property type="match status" value="1"/>
</dbReference>
<evidence type="ECO:0000256" key="2">
    <source>
        <dbReference type="ARBA" id="ARBA00023015"/>
    </source>
</evidence>
<dbReference type="SMART" id="SM00066">
    <property type="entry name" value="GAL4"/>
    <property type="match status" value="1"/>
</dbReference>
<dbReference type="CDD" id="cd00067">
    <property type="entry name" value="GAL4"/>
    <property type="match status" value="1"/>
</dbReference>
<accession>A0A1M3T2Y7</accession>
<dbReference type="GO" id="GO:0000981">
    <property type="term" value="F:DNA-binding transcription factor activity, RNA polymerase II-specific"/>
    <property type="evidence" value="ECO:0007669"/>
    <property type="project" value="InterPro"/>
</dbReference>
<keyword evidence="3" id="KW-0238">DNA-binding</keyword>
<dbReference type="CDD" id="cd12148">
    <property type="entry name" value="fungal_TF_MHR"/>
    <property type="match status" value="1"/>
</dbReference>
<dbReference type="GO" id="GO:0003677">
    <property type="term" value="F:DNA binding"/>
    <property type="evidence" value="ECO:0007669"/>
    <property type="project" value="UniProtKB-KW"/>
</dbReference>
<organism evidence="7 8">
    <name type="scientific">Aspergillus luchuensis (strain CBS 106.47)</name>
    <dbReference type="NCBI Taxonomy" id="1137211"/>
    <lineage>
        <taxon>Eukaryota</taxon>
        <taxon>Fungi</taxon>
        <taxon>Dikarya</taxon>
        <taxon>Ascomycota</taxon>
        <taxon>Pezizomycotina</taxon>
        <taxon>Eurotiomycetes</taxon>
        <taxon>Eurotiomycetidae</taxon>
        <taxon>Eurotiales</taxon>
        <taxon>Aspergillaceae</taxon>
        <taxon>Aspergillus</taxon>
        <taxon>Aspergillus subgen. Circumdati</taxon>
    </lineage>
</organism>
<keyword evidence="5" id="KW-0539">Nucleus</keyword>
<dbReference type="InterPro" id="IPR001138">
    <property type="entry name" value="Zn2Cys6_DnaBD"/>
</dbReference>
<dbReference type="AlphaFoldDB" id="A0A1M3T2Y7"/>
<feature type="domain" description="Zn(2)-C6 fungal-type" evidence="6">
    <location>
        <begin position="41"/>
        <end position="71"/>
    </location>
</feature>
<dbReference type="PROSITE" id="PS50048">
    <property type="entry name" value="ZN2_CY6_FUNGAL_2"/>
    <property type="match status" value="1"/>
</dbReference>
<evidence type="ECO:0000313" key="8">
    <source>
        <dbReference type="Proteomes" id="UP000184063"/>
    </source>
</evidence>
<dbReference type="PANTHER" id="PTHR47256:SF3">
    <property type="entry name" value="ZN(II)2CYS6 TRANSCRIPTION FACTOR (EUROFUNG)"/>
    <property type="match status" value="1"/>
</dbReference>
<dbReference type="SUPFAM" id="SSF57701">
    <property type="entry name" value="Zn2/Cys6 DNA-binding domain"/>
    <property type="match status" value="1"/>
</dbReference>
<keyword evidence="2" id="KW-0805">Transcription regulation</keyword>
<evidence type="ECO:0000259" key="6">
    <source>
        <dbReference type="PROSITE" id="PS50048"/>
    </source>
</evidence>
<dbReference type="Pfam" id="PF00172">
    <property type="entry name" value="Zn_clus"/>
    <property type="match status" value="1"/>
</dbReference>
<evidence type="ECO:0000256" key="5">
    <source>
        <dbReference type="ARBA" id="ARBA00023242"/>
    </source>
</evidence>
<keyword evidence="4" id="KW-0804">Transcription</keyword>
<dbReference type="OrthoDB" id="426882at2759"/>
<name>A0A1M3T2Y7_ASPLC</name>
<evidence type="ECO:0000256" key="4">
    <source>
        <dbReference type="ARBA" id="ARBA00023163"/>
    </source>
</evidence>
<evidence type="ECO:0000313" key="7">
    <source>
        <dbReference type="EMBL" id="OJZ81112.1"/>
    </source>
</evidence>
<dbReference type="GO" id="GO:0006351">
    <property type="term" value="P:DNA-templated transcription"/>
    <property type="evidence" value="ECO:0007669"/>
    <property type="project" value="InterPro"/>
</dbReference>
<dbReference type="InterPro" id="IPR007219">
    <property type="entry name" value="XnlR_reg_dom"/>
</dbReference>
<dbReference type="GO" id="GO:0009893">
    <property type="term" value="P:positive regulation of metabolic process"/>
    <property type="evidence" value="ECO:0007669"/>
    <property type="project" value="UniProtKB-ARBA"/>
</dbReference>
<sequence length="712" mass="81301">MAPSIRALLASQTNEHSHKLLIPRAQARVRTLNARSRTSQACDGCRKRKAKCNGTKPTCSNCEGLAIECTYSEQRRSRERKELDELRCIIKGHEYMIRSIISRSLNSLPSTVAEPSGNFAQVPRASSTATQQNGLEGLGNALQVLQDRLYELHRIYEAIHDCDLEKLPSVINTIRHSISAHDAAIRLVRQVPEQRPVISLENMQQVWITQLSGQAQMVERQPPYSVHAIGLWSDQVDNTTASHLFSLFFVWDNPTWRLIDLSLFLNHFHRGETGFCSSLLVHVILFYACHFSYNLAKPWDRRRETEAAKLLLTAVEKYWHWDKNKICLPTMQSSLLLGLFFCAMGRDKIGVRYIQYGALMALQLGLHTSSAETFRAHCETDAQSNLRAHKITACAVYDIELISAQLSGRPPVWSGPPEIFIDEDEARDGDLNEQWTPYPFTTPLYRPYTNTSTWARRTFLIIVNDVAQLSFQSGIPTDPHRWERAAILYQRLDTFKKTLPVDLEVEKNRSPHNICLHLYYYTTVVNLCGMFRPGPRSLTENGTTNLINFNPNKILEEAMESMGTLILLYRACHGWKSPPVVMMHYFLVVGVHAASRLEYEKWREILVSCVAGVWHMSLVWRLCRAFLRTFELVLSSVAPALVPEEVRSILNEHHAKFWTRGELESLAANYVVHHYPKRQLEEGNSGSGCFHGKRLEHVIRGLGRNITDENKV</sequence>
<dbReference type="PANTHER" id="PTHR47256">
    <property type="entry name" value="ZN(II)2CYS6 TRANSCRIPTION FACTOR (EUROFUNG)-RELATED"/>
    <property type="match status" value="1"/>
</dbReference>
<protein>
    <recommendedName>
        <fullName evidence="6">Zn(2)-C6 fungal-type domain-containing protein</fullName>
    </recommendedName>
</protein>
<keyword evidence="1" id="KW-0479">Metal-binding</keyword>
<dbReference type="EMBL" id="KV878252">
    <property type="protein sequence ID" value="OJZ81112.1"/>
    <property type="molecule type" value="Genomic_DNA"/>
</dbReference>
<dbReference type="InterPro" id="IPR036864">
    <property type="entry name" value="Zn2-C6_fun-type_DNA-bd_sf"/>
</dbReference>
<dbReference type="Proteomes" id="UP000184063">
    <property type="component" value="Unassembled WGS sequence"/>
</dbReference>